<dbReference type="PROSITE" id="PS50923">
    <property type="entry name" value="SUSHI"/>
    <property type="match status" value="1"/>
</dbReference>
<dbReference type="Gene3D" id="2.10.70.10">
    <property type="entry name" value="Complement Module, domain 1"/>
    <property type="match status" value="1"/>
</dbReference>
<keyword evidence="6" id="KW-1185">Reference proteome</keyword>
<comment type="caution">
    <text evidence="5">The sequence shown here is derived from an EMBL/GenBank/DDBJ whole genome shotgun (WGS) entry which is preliminary data.</text>
</comment>
<sequence length="120" mass="13608">MKGFTGSYVCLITILFLILSPCDVDSLLMSRRRRASGYRSDTYEARIRRGTHPSEMDCELKSSPPVHGSVSCTDGNNHKSICDYTCDEGYKLSDPKMRFRVCDRQKWSGEEPTCEAIKSQ</sequence>
<keyword evidence="2" id="KW-0768">Sushi</keyword>
<evidence type="ECO:0000313" key="6">
    <source>
        <dbReference type="Proteomes" id="UP001152320"/>
    </source>
</evidence>
<comment type="caution">
    <text evidence="2">Lacks conserved residue(s) required for the propagation of feature annotation.</text>
</comment>
<dbReference type="OrthoDB" id="6103690at2759"/>
<dbReference type="CDD" id="cd00033">
    <property type="entry name" value="CCP"/>
    <property type="match status" value="1"/>
</dbReference>
<name>A0A9Q1CT96_HOLLE</name>
<dbReference type="Pfam" id="PF00084">
    <property type="entry name" value="Sushi"/>
    <property type="match status" value="1"/>
</dbReference>
<keyword evidence="1" id="KW-1015">Disulfide bond</keyword>
<dbReference type="SMART" id="SM00032">
    <property type="entry name" value="CCP"/>
    <property type="match status" value="1"/>
</dbReference>
<dbReference type="EMBL" id="JAIZAY010000001">
    <property type="protein sequence ID" value="KAJ8050996.1"/>
    <property type="molecule type" value="Genomic_DNA"/>
</dbReference>
<dbReference type="SUPFAM" id="SSF57535">
    <property type="entry name" value="Complement control module/SCR domain"/>
    <property type="match status" value="1"/>
</dbReference>
<feature type="transmembrane region" description="Helical" evidence="3">
    <location>
        <begin position="6"/>
        <end position="24"/>
    </location>
</feature>
<evidence type="ECO:0000259" key="4">
    <source>
        <dbReference type="PROSITE" id="PS50923"/>
    </source>
</evidence>
<evidence type="ECO:0000256" key="2">
    <source>
        <dbReference type="PROSITE-ProRule" id="PRU00302"/>
    </source>
</evidence>
<dbReference type="InterPro" id="IPR035976">
    <property type="entry name" value="Sushi/SCR/CCP_sf"/>
</dbReference>
<reference evidence="5" key="1">
    <citation type="submission" date="2021-10" db="EMBL/GenBank/DDBJ databases">
        <title>Tropical sea cucumber genome reveals ecological adaptation and Cuvierian tubules defense mechanism.</title>
        <authorList>
            <person name="Chen T."/>
        </authorList>
    </citation>
    <scope>NUCLEOTIDE SEQUENCE</scope>
    <source>
        <strain evidence="5">Nanhai2018</strain>
        <tissue evidence="5">Muscle</tissue>
    </source>
</reference>
<proteinExistence type="predicted"/>
<accession>A0A9Q1CT96</accession>
<evidence type="ECO:0000256" key="3">
    <source>
        <dbReference type="SAM" id="Phobius"/>
    </source>
</evidence>
<keyword evidence="3" id="KW-1133">Transmembrane helix</keyword>
<dbReference type="Proteomes" id="UP001152320">
    <property type="component" value="Chromosome 1"/>
</dbReference>
<gene>
    <name evidence="5" type="ORF">HOLleu_04398</name>
</gene>
<dbReference type="InterPro" id="IPR000436">
    <property type="entry name" value="Sushi_SCR_CCP_dom"/>
</dbReference>
<keyword evidence="3" id="KW-0812">Transmembrane</keyword>
<feature type="domain" description="Sushi" evidence="4">
    <location>
        <begin position="56"/>
        <end position="116"/>
    </location>
</feature>
<evidence type="ECO:0000256" key="1">
    <source>
        <dbReference type="ARBA" id="ARBA00023157"/>
    </source>
</evidence>
<protein>
    <submittedName>
        <fullName evidence="5">p-selectin</fullName>
    </submittedName>
</protein>
<evidence type="ECO:0000313" key="5">
    <source>
        <dbReference type="EMBL" id="KAJ8050996.1"/>
    </source>
</evidence>
<organism evidence="5 6">
    <name type="scientific">Holothuria leucospilota</name>
    <name type="common">Black long sea cucumber</name>
    <name type="synonym">Mertensiothuria leucospilota</name>
    <dbReference type="NCBI Taxonomy" id="206669"/>
    <lineage>
        <taxon>Eukaryota</taxon>
        <taxon>Metazoa</taxon>
        <taxon>Echinodermata</taxon>
        <taxon>Eleutherozoa</taxon>
        <taxon>Echinozoa</taxon>
        <taxon>Holothuroidea</taxon>
        <taxon>Aspidochirotacea</taxon>
        <taxon>Aspidochirotida</taxon>
        <taxon>Holothuriidae</taxon>
        <taxon>Holothuria</taxon>
    </lineage>
</organism>
<keyword evidence="3" id="KW-0472">Membrane</keyword>
<dbReference type="AlphaFoldDB" id="A0A9Q1CT96"/>